<dbReference type="EMBL" id="JACHIV010000001">
    <property type="protein sequence ID" value="MBB5069298.1"/>
    <property type="molecule type" value="Genomic_DNA"/>
</dbReference>
<reference evidence="2 3" key="1">
    <citation type="submission" date="2020-08" db="EMBL/GenBank/DDBJ databases">
        <title>Sequencing the genomes of 1000 actinobacteria strains.</title>
        <authorList>
            <person name="Klenk H.-P."/>
        </authorList>
    </citation>
    <scope>NUCLEOTIDE SEQUENCE [LARGE SCALE GENOMIC DNA]</scope>
    <source>
        <strain evidence="2 3">DSM 45582</strain>
    </source>
</reference>
<protein>
    <recommendedName>
        <fullName evidence="4">Acyl-CoA carboxylase epsilon subunit-like protein</fullName>
    </recommendedName>
</protein>
<evidence type="ECO:0008006" key="4">
    <source>
        <dbReference type="Google" id="ProtNLM"/>
    </source>
</evidence>
<evidence type="ECO:0000313" key="3">
    <source>
        <dbReference type="Proteomes" id="UP000580474"/>
    </source>
</evidence>
<proteinExistence type="predicted"/>
<feature type="region of interest" description="Disordered" evidence="1">
    <location>
        <begin position="74"/>
        <end position="98"/>
    </location>
</feature>
<dbReference type="GO" id="GO:0003989">
    <property type="term" value="F:acetyl-CoA carboxylase activity"/>
    <property type="evidence" value="ECO:0007669"/>
    <property type="project" value="InterPro"/>
</dbReference>
<dbReference type="Proteomes" id="UP000580474">
    <property type="component" value="Unassembled WGS sequence"/>
</dbReference>
<dbReference type="InterPro" id="IPR032716">
    <property type="entry name" value="ACC_epsilon"/>
</dbReference>
<evidence type="ECO:0000256" key="1">
    <source>
        <dbReference type="SAM" id="MobiDB-lite"/>
    </source>
</evidence>
<keyword evidence="3" id="KW-1185">Reference proteome</keyword>
<accession>A0A840NGB5</accession>
<organism evidence="2 3">
    <name type="scientific">Saccharopolyspora gloriosae</name>
    <dbReference type="NCBI Taxonomy" id="455344"/>
    <lineage>
        <taxon>Bacteria</taxon>
        <taxon>Bacillati</taxon>
        <taxon>Actinomycetota</taxon>
        <taxon>Actinomycetes</taxon>
        <taxon>Pseudonocardiales</taxon>
        <taxon>Pseudonocardiaceae</taxon>
        <taxon>Saccharopolyspora</taxon>
    </lineage>
</organism>
<feature type="region of interest" description="Disordered" evidence="1">
    <location>
        <begin position="1"/>
        <end position="36"/>
    </location>
</feature>
<sequence>MSSSDEDAAPELSVVPGEDDGTGSDRRPVLRVVHGKPTDTEIAALTATLTALSGSGGAAEPEAPVSYWASRGDRLRHGPAHASPRPGRGAWRYSTRPR</sequence>
<dbReference type="GO" id="GO:0004658">
    <property type="term" value="F:propionyl-CoA carboxylase activity"/>
    <property type="evidence" value="ECO:0007669"/>
    <property type="project" value="InterPro"/>
</dbReference>
<gene>
    <name evidence="2" type="ORF">BJ969_002386</name>
</gene>
<dbReference type="RefSeq" id="WP_184478998.1">
    <property type="nucleotide sequence ID" value="NZ_JACHIV010000001.1"/>
</dbReference>
<comment type="caution">
    <text evidence="2">The sequence shown here is derived from an EMBL/GenBank/DDBJ whole genome shotgun (WGS) entry which is preliminary data.</text>
</comment>
<name>A0A840NGB5_9PSEU</name>
<dbReference type="AlphaFoldDB" id="A0A840NGB5"/>
<evidence type="ECO:0000313" key="2">
    <source>
        <dbReference type="EMBL" id="MBB5069298.1"/>
    </source>
</evidence>
<dbReference type="Pfam" id="PF13822">
    <property type="entry name" value="ACC_epsilon"/>
    <property type="match status" value="1"/>
</dbReference>